<evidence type="ECO:0000313" key="2">
    <source>
        <dbReference type="EMBL" id="ATY31072.1"/>
    </source>
</evidence>
<name>A0A2K8MB12_9SPHN</name>
<dbReference type="AlphaFoldDB" id="A0A2K8MB12"/>
<dbReference type="InterPro" id="IPR012924">
    <property type="entry name" value="TfuA_core"/>
</dbReference>
<proteinExistence type="predicted"/>
<dbReference type="Pfam" id="PF07812">
    <property type="entry name" value="TfuA"/>
    <property type="match status" value="1"/>
</dbReference>
<sequence>MIVVFLGPSLPAAEATRELDARYASPAVQGDIYRAVREGATAIGLVDGHFDSVPSVWHKEILWALDVGVPVYGSASMGALRAAELWTFGMVGIGSVFEAYRDGVLADDDEVALSHLLAEQGYRHVTEPLVDIRATITGAVEAQAIGAVAGEALVRAAKALHYSDRTYPQVAAAARPAIDGAELAAFEQWWPAHRVSVKRDDAVSMLRTMKQALGAGDPGERSFWFERTALWDDLVREALNWNGRAATLQGSARMAALDSGPGADPVARDLALARILARDQAQRHSFRLDEDRLAEAIVSIRVRLGLGDADALDAWMRSNDLDRAQFLRFAADEARLLWVRAVMREEIDAVMADQLRSLGAYRRAGGAGVGC</sequence>
<accession>A0A2K8MB12</accession>
<dbReference type="Proteomes" id="UP000229081">
    <property type="component" value="Chromosome"/>
</dbReference>
<organism evidence="2 3">
    <name type="scientific">Sphingomonas psychrotolerans</name>
    <dbReference type="NCBI Taxonomy" id="1327635"/>
    <lineage>
        <taxon>Bacteria</taxon>
        <taxon>Pseudomonadati</taxon>
        <taxon>Pseudomonadota</taxon>
        <taxon>Alphaproteobacteria</taxon>
        <taxon>Sphingomonadales</taxon>
        <taxon>Sphingomonadaceae</taxon>
        <taxon>Sphingomonas</taxon>
    </lineage>
</organism>
<gene>
    <name evidence="2" type="ORF">CVN68_02960</name>
</gene>
<dbReference type="KEGG" id="sphc:CVN68_02960"/>
<protein>
    <recommendedName>
        <fullName evidence="1">TfuA-like core domain-containing protein</fullName>
    </recommendedName>
</protein>
<keyword evidence="3" id="KW-1185">Reference proteome</keyword>
<feature type="domain" description="TfuA-like core" evidence="1">
    <location>
        <begin position="47"/>
        <end position="166"/>
    </location>
</feature>
<dbReference type="OrthoDB" id="118811at2"/>
<evidence type="ECO:0000259" key="1">
    <source>
        <dbReference type="Pfam" id="PF07812"/>
    </source>
</evidence>
<dbReference type="EMBL" id="CP024923">
    <property type="protein sequence ID" value="ATY31072.1"/>
    <property type="molecule type" value="Genomic_DNA"/>
</dbReference>
<evidence type="ECO:0000313" key="3">
    <source>
        <dbReference type="Proteomes" id="UP000229081"/>
    </source>
</evidence>
<reference evidence="2 3" key="1">
    <citation type="submission" date="2017-11" db="EMBL/GenBank/DDBJ databases">
        <title>Complete genome sequence of Sphingomonas sp. Strain Cra20, a psychrotolerant potential plant growth promoting rhizobacteria.</title>
        <authorList>
            <person name="Luo Y."/>
        </authorList>
    </citation>
    <scope>NUCLEOTIDE SEQUENCE [LARGE SCALE GENOMIC DNA]</scope>
    <source>
        <strain evidence="2 3">Cra20</strain>
    </source>
</reference>
<dbReference type="RefSeq" id="WP_100280883.1">
    <property type="nucleotide sequence ID" value="NZ_CP024923.1"/>
</dbReference>